<keyword evidence="3" id="KW-1185">Reference proteome</keyword>
<organism evidence="2 3">
    <name type="scientific">Plasmodiophora brassicae</name>
    <name type="common">Clubroot disease agent</name>
    <dbReference type="NCBI Taxonomy" id="37360"/>
    <lineage>
        <taxon>Eukaryota</taxon>
        <taxon>Sar</taxon>
        <taxon>Rhizaria</taxon>
        <taxon>Endomyxa</taxon>
        <taxon>Phytomyxea</taxon>
        <taxon>Plasmodiophorida</taxon>
        <taxon>Plasmodiophoridae</taxon>
        <taxon>Plasmodiophora</taxon>
    </lineage>
</organism>
<name>A0A0G4INC4_PLABS</name>
<evidence type="ECO:0000313" key="2">
    <source>
        <dbReference type="EMBL" id="CEO96670.1"/>
    </source>
</evidence>
<feature type="region of interest" description="Disordered" evidence="1">
    <location>
        <begin position="89"/>
        <end position="130"/>
    </location>
</feature>
<protein>
    <submittedName>
        <fullName evidence="2">Uncharacterized protein</fullName>
    </submittedName>
</protein>
<reference evidence="2 3" key="1">
    <citation type="submission" date="2015-02" db="EMBL/GenBank/DDBJ databases">
        <authorList>
            <person name="Chooi Y.-H."/>
        </authorList>
    </citation>
    <scope>NUCLEOTIDE SEQUENCE [LARGE SCALE GENOMIC DNA]</scope>
    <source>
        <strain evidence="2">E3</strain>
    </source>
</reference>
<dbReference type="EMBL" id="CDSF01000076">
    <property type="protein sequence ID" value="CEO96670.1"/>
    <property type="molecule type" value="Genomic_DNA"/>
</dbReference>
<gene>
    <name evidence="2" type="ORF">PBRA_005275</name>
</gene>
<dbReference type="AlphaFoldDB" id="A0A0G4INC4"/>
<accession>A0A0G4INC4</accession>
<proteinExistence type="predicted"/>
<evidence type="ECO:0000256" key="1">
    <source>
        <dbReference type="SAM" id="MobiDB-lite"/>
    </source>
</evidence>
<evidence type="ECO:0000313" key="3">
    <source>
        <dbReference type="Proteomes" id="UP000039324"/>
    </source>
</evidence>
<sequence>MRFRSPVGAGMGSCRNPMNVFQGFGYGTRYCDRSNLMWFCSGGVPQKSRNRRRHAIDGVVKAPGRRSANAFMPDSSSMIRSKTSKSWMAFSSAGDGHNRTLKPRSFADSSKDPSTRSSPPGPPERNFRSLSRNVSKNTSMERTPAPSSFVFPVATTLWLEPASLPTTLAIRGFPIPFVLIGKFRAIRNVNMT</sequence>
<dbReference type="Proteomes" id="UP000039324">
    <property type="component" value="Unassembled WGS sequence"/>
</dbReference>